<organism evidence="2 3">
    <name type="scientific">Apodospora peruviana</name>
    <dbReference type="NCBI Taxonomy" id="516989"/>
    <lineage>
        <taxon>Eukaryota</taxon>
        <taxon>Fungi</taxon>
        <taxon>Dikarya</taxon>
        <taxon>Ascomycota</taxon>
        <taxon>Pezizomycotina</taxon>
        <taxon>Sordariomycetes</taxon>
        <taxon>Sordariomycetidae</taxon>
        <taxon>Sordariales</taxon>
        <taxon>Lasiosphaeriaceae</taxon>
        <taxon>Apodospora</taxon>
    </lineage>
</organism>
<dbReference type="Proteomes" id="UP001283341">
    <property type="component" value="Unassembled WGS sequence"/>
</dbReference>
<evidence type="ECO:0000313" key="2">
    <source>
        <dbReference type="EMBL" id="KAK3326593.1"/>
    </source>
</evidence>
<dbReference type="Gene3D" id="1.10.510.10">
    <property type="entry name" value="Transferase(Phosphotransferase) domain 1"/>
    <property type="match status" value="1"/>
</dbReference>
<dbReference type="PANTHER" id="PTHR44167">
    <property type="entry name" value="OVARIAN-SPECIFIC SERINE/THREONINE-PROTEIN KINASE LOK-RELATED"/>
    <property type="match status" value="1"/>
</dbReference>
<reference evidence="2" key="2">
    <citation type="submission" date="2023-06" db="EMBL/GenBank/DDBJ databases">
        <authorList>
            <consortium name="Lawrence Berkeley National Laboratory"/>
            <person name="Haridas S."/>
            <person name="Hensen N."/>
            <person name="Bonometti L."/>
            <person name="Westerberg I."/>
            <person name="Brannstrom I.O."/>
            <person name="Guillou S."/>
            <person name="Cros-Aarteil S."/>
            <person name="Calhoun S."/>
            <person name="Kuo A."/>
            <person name="Mondo S."/>
            <person name="Pangilinan J."/>
            <person name="Riley R."/>
            <person name="Labutti K."/>
            <person name="Andreopoulos B."/>
            <person name="Lipzen A."/>
            <person name="Chen C."/>
            <person name="Yanf M."/>
            <person name="Daum C."/>
            <person name="Ng V."/>
            <person name="Clum A."/>
            <person name="Steindorff A."/>
            <person name="Ohm R."/>
            <person name="Martin F."/>
            <person name="Silar P."/>
            <person name="Natvig D."/>
            <person name="Lalanne C."/>
            <person name="Gautier V."/>
            <person name="Ament-Velasquez S.L."/>
            <person name="Kruys A."/>
            <person name="Hutchinson M.I."/>
            <person name="Powell A.J."/>
            <person name="Barry K."/>
            <person name="Miller A.N."/>
            <person name="Grigoriev I.V."/>
            <person name="Debuchy R."/>
            <person name="Gladieux P."/>
            <person name="Thoren M.H."/>
            <person name="Johannesson H."/>
        </authorList>
    </citation>
    <scope>NUCLEOTIDE SEQUENCE</scope>
    <source>
        <strain evidence="2">CBS 118394</strain>
    </source>
</reference>
<proteinExistence type="predicted"/>
<dbReference type="GO" id="GO:0005524">
    <property type="term" value="F:ATP binding"/>
    <property type="evidence" value="ECO:0007669"/>
    <property type="project" value="InterPro"/>
</dbReference>
<dbReference type="InterPro" id="IPR000719">
    <property type="entry name" value="Prot_kinase_dom"/>
</dbReference>
<keyword evidence="2" id="KW-0808">Transferase</keyword>
<sequence>MPKLNGDLFHLPYQLRPSSGQLLNLLWKCMNQMLSALNYLEGLAIVHCDLKPDNILYKTEPDGKTDFILADFGQSTTVKESKRKGWKAGTPGYQAPEMFWGRFEDHSTKMDVFSLFVSIVEMVPGSAVYK</sequence>
<evidence type="ECO:0000259" key="1">
    <source>
        <dbReference type="PROSITE" id="PS50011"/>
    </source>
</evidence>
<dbReference type="GO" id="GO:0044773">
    <property type="term" value="P:mitotic DNA damage checkpoint signaling"/>
    <property type="evidence" value="ECO:0007669"/>
    <property type="project" value="TreeGrafter"/>
</dbReference>
<dbReference type="PANTHER" id="PTHR44167:SF24">
    <property type="entry name" value="SERINE_THREONINE-PROTEIN KINASE CHK2"/>
    <property type="match status" value="1"/>
</dbReference>
<feature type="domain" description="Protein kinase" evidence="1">
    <location>
        <begin position="1"/>
        <end position="130"/>
    </location>
</feature>
<dbReference type="Pfam" id="PF00069">
    <property type="entry name" value="Pkinase"/>
    <property type="match status" value="1"/>
</dbReference>
<dbReference type="PROSITE" id="PS50011">
    <property type="entry name" value="PROTEIN_KINASE_DOM"/>
    <property type="match status" value="1"/>
</dbReference>
<accession>A0AAE0IK17</accession>
<keyword evidence="2" id="KW-0418">Kinase</keyword>
<name>A0AAE0IK17_9PEZI</name>
<dbReference type="GO" id="GO:0005634">
    <property type="term" value="C:nucleus"/>
    <property type="evidence" value="ECO:0007669"/>
    <property type="project" value="TreeGrafter"/>
</dbReference>
<gene>
    <name evidence="2" type="ORF">B0H66DRAFT_471519</name>
</gene>
<dbReference type="SUPFAM" id="SSF56112">
    <property type="entry name" value="Protein kinase-like (PK-like)"/>
    <property type="match status" value="1"/>
</dbReference>
<dbReference type="PROSITE" id="PS00108">
    <property type="entry name" value="PROTEIN_KINASE_ST"/>
    <property type="match status" value="1"/>
</dbReference>
<feature type="non-terminal residue" evidence="2">
    <location>
        <position position="130"/>
    </location>
</feature>
<evidence type="ECO:0000313" key="3">
    <source>
        <dbReference type="Proteomes" id="UP001283341"/>
    </source>
</evidence>
<protein>
    <submittedName>
        <fullName evidence="2">Kinase-like domain-containing protein</fullName>
    </submittedName>
</protein>
<dbReference type="InterPro" id="IPR008271">
    <property type="entry name" value="Ser/Thr_kinase_AS"/>
</dbReference>
<keyword evidence="3" id="KW-1185">Reference proteome</keyword>
<dbReference type="AlphaFoldDB" id="A0AAE0IK17"/>
<comment type="caution">
    <text evidence="2">The sequence shown here is derived from an EMBL/GenBank/DDBJ whole genome shotgun (WGS) entry which is preliminary data.</text>
</comment>
<reference evidence="2" key="1">
    <citation type="journal article" date="2023" name="Mol. Phylogenet. Evol.">
        <title>Genome-scale phylogeny and comparative genomics of the fungal order Sordariales.</title>
        <authorList>
            <person name="Hensen N."/>
            <person name="Bonometti L."/>
            <person name="Westerberg I."/>
            <person name="Brannstrom I.O."/>
            <person name="Guillou S."/>
            <person name="Cros-Aarteil S."/>
            <person name="Calhoun S."/>
            <person name="Haridas S."/>
            <person name="Kuo A."/>
            <person name="Mondo S."/>
            <person name="Pangilinan J."/>
            <person name="Riley R."/>
            <person name="LaButti K."/>
            <person name="Andreopoulos B."/>
            <person name="Lipzen A."/>
            <person name="Chen C."/>
            <person name="Yan M."/>
            <person name="Daum C."/>
            <person name="Ng V."/>
            <person name="Clum A."/>
            <person name="Steindorff A."/>
            <person name="Ohm R.A."/>
            <person name="Martin F."/>
            <person name="Silar P."/>
            <person name="Natvig D.O."/>
            <person name="Lalanne C."/>
            <person name="Gautier V."/>
            <person name="Ament-Velasquez S.L."/>
            <person name="Kruys A."/>
            <person name="Hutchinson M.I."/>
            <person name="Powell A.J."/>
            <person name="Barry K."/>
            <person name="Miller A.N."/>
            <person name="Grigoriev I.V."/>
            <person name="Debuchy R."/>
            <person name="Gladieux P."/>
            <person name="Hiltunen Thoren M."/>
            <person name="Johannesson H."/>
        </authorList>
    </citation>
    <scope>NUCLEOTIDE SEQUENCE</scope>
    <source>
        <strain evidence="2">CBS 118394</strain>
    </source>
</reference>
<dbReference type="InterPro" id="IPR011009">
    <property type="entry name" value="Kinase-like_dom_sf"/>
</dbReference>
<dbReference type="EMBL" id="JAUEDM010000002">
    <property type="protein sequence ID" value="KAK3326593.1"/>
    <property type="molecule type" value="Genomic_DNA"/>
</dbReference>
<dbReference type="GO" id="GO:0004674">
    <property type="term" value="F:protein serine/threonine kinase activity"/>
    <property type="evidence" value="ECO:0007669"/>
    <property type="project" value="TreeGrafter"/>
</dbReference>